<reference evidence="8" key="2">
    <citation type="submission" date="2011-02" db="EMBL/GenBank/DDBJ databases">
        <authorList>
            <person name="MacLean D."/>
        </authorList>
    </citation>
    <scope>NUCLEOTIDE SEQUENCE</scope>
</reference>
<dbReference type="InterPro" id="IPR001607">
    <property type="entry name" value="Znf_UBP"/>
</dbReference>
<name>F0WP74_9STRA</name>
<proteinExistence type="predicted"/>
<feature type="region of interest" description="Disordered" evidence="5">
    <location>
        <begin position="66"/>
        <end position="90"/>
    </location>
</feature>
<accession>F0WP74</accession>
<dbReference type="PANTHER" id="PTHR13510">
    <property type="entry name" value="FYVE-FINGER-CONTAINING RAB5 EFFECTOR PROTEIN RABENOSYN-5-RELATED"/>
    <property type="match status" value="1"/>
</dbReference>
<evidence type="ECO:0000259" key="6">
    <source>
        <dbReference type="PROSITE" id="PS50178"/>
    </source>
</evidence>
<dbReference type="AlphaFoldDB" id="F0WP74"/>
<reference evidence="8" key="1">
    <citation type="journal article" date="2011" name="PLoS Biol.">
        <title>Gene gain and loss during evolution of obligate parasitism in the white rust pathogen of Arabidopsis thaliana.</title>
        <authorList>
            <person name="Kemen E."/>
            <person name="Gardiner A."/>
            <person name="Schultz-Larsen T."/>
            <person name="Kemen A.C."/>
            <person name="Balmuth A.L."/>
            <person name="Robert-Seilaniantz A."/>
            <person name="Bailey K."/>
            <person name="Holub E."/>
            <person name="Studholme D.J."/>
            <person name="Maclean D."/>
            <person name="Jones J.D."/>
        </authorList>
    </citation>
    <scope>NUCLEOTIDE SEQUENCE</scope>
</reference>
<sequence length="568" mass="63628">MTKQRCDFNDHLPTLRLSDDEITQIDEYVAFFTQYAINGLQRQLSPIGMIDAAWKPFKKRQNITLYKKKKKRSNDSNAKRPACPSPSQNESFYSDTAALFAQSALEMTTHRRKAQLGLSNNKNSRAKPFASLGPSSSKDFHRADFELDTLTTSNLTNEISYSRRSCHSPQQSIFELPDFASYDPDTMASGTIPGTLNDFLFGLHASDEIGQKQNNIYLKDGTVDSVLLCKLRGPSTSDPFHFVGIKWLLKNFSTLANPATRLRDFVVLEAVGSKINSNGERFGYYILQSLDIGKVPKFESSGIHRGKLSVCVVAFEKSSTQKQSPNDLHHDRYGTVFSGDMSRSRTTASTAGASNAHEVDAVSGKLQIHCFASYDRKCSAIESASQRYLPEAIFSITNATNCAFMKRLAHAIQRNNVELVSMDMAATRNNDDFSNQVLNSAKKTSNPYLWEENVVPSLPTFRPSVHQQSRGSHCSTCHRTVNLWRVMHKGKVCRLCSQVFCTRCSVDLKMLTQTTSSKGDKSNNIEMHSVRFCLPCVVKVRNLSTWDVAVHSVHEQQQILASIQFCPF</sequence>
<dbReference type="HOGENOM" id="CLU_480145_0_0_1"/>
<dbReference type="SUPFAM" id="SSF57903">
    <property type="entry name" value="FYVE/PHD zinc finger"/>
    <property type="match status" value="1"/>
</dbReference>
<evidence type="ECO:0000256" key="1">
    <source>
        <dbReference type="ARBA" id="ARBA00022723"/>
    </source>
</evidence>
<dbReference type="CDD" id="cd00065">
    <property type="entry name" value="FYVE_like_SF"/>
    <property type="match status" value="1"/>
</dbReference>
<gene>
    <name evidence="8" type="primary">AlNc14C181G8222</name>
    <name evidence="8" type="ORF">ALNC14_092630</name>
</gene>
<feature type="domain" description="UBP-type" evidence="7">
    <location>
        <begin position="444"/>
        <end position="559"/>
    </location>
</feature>
<dbReference type="InterPro" id="IPR052727">
    <property type="entry name" value="Rab4/Rab5_effector"/>
</dbReference>
<evidence type="ECO:0000256" key="5">
    <source>
        <dbReference type="SAM" id="MobiDB-lite"/>
    </source>
</evidence>
<keyword evidence="2 4" id="KW-0863">Zinc-finger</keyword>
<dbReference type="InterPro" id="IPR017455">
    <property type="entry name" value="Znf_FYVE-rel"/>
</dbReference>
<evidence type="ECO:0000256" key="2">
    <source>
        <dbReference type="ARBA" id="ARBA00022771"/>
    </source>
</evidence>
<dbReference type="PROSITE" id="PS50271">
    <property type="entry name" value="ZF_UBP"/>
    <property type="match status" value="1"/>
</dbReference>
<protein>
    <submittedName>
        <fullName evidence="8">Uncharacterized protein AlNc14C181G8222</fullName>
    </submittedName>
</protein>
<dbReference type="GO" id="GO:0008270">
    <property type="term" value="F:zinc ion binding"/>
    <property type="evidence" value="ECO:0007669"/>
    <property type="project" value="UniProtKB-KW"/>
</dbReference>
<dbReference type="PROSITE" id="PS50178">
    <property type="entry name" value="ZF_FYVE"/>
    <property type="match status" value="1"/>
</dbReference>
<dbReference type="EMBL" id="FR824226">
    <property type="protein sequence ID" value="CCA23120.1"/>
    <property type="molecule type" value="Genomic_DNA"/>
</dbReference>
<feature type="domain" description="FYVE-type" evidence="6">
    <location>
        <begin position="468"/>
        <end position="541"/>
    </location>
</feature>
<evidence type="ECO:0000259" key="7">
    <source>
        <dbReference type="PROSITE" id="PS50271"/>
    </source>
</evidence>
<keyword evidence="1" id="KW-0479">Metal-binding</keyword>
<evidence type="ECO:0000256" key="3">
    <source>
        <dbReference type="ARBA" id="ARBA00022833"/>
    </source>
</evidence>
<keyword evidence="3" id="KW-0862">Zinc</keyword>
<evidence type="ECO:0000313" key="8">
    <source>
        <dbReference type="EMBL" id="CCA23120.1"/>
    </source>
</evidence>
<dbReference type="InterPro" id="IPR013083">
    <property type="entry name" value="Znf_RING/FYVE/PHD"/>
</dbReference>
<dbReference type="InterPro" id="IPR011011">
    <property type="entry name" value="Znf_FYVE_PHD"/>
</dbReference>
<evidence type="ECO:0000256" key="4">
    <source>
        <dbReference type="PROSITE-ProRule" id="PRU00502"/>
    </source>
</evidence>
<organism evidence="8">
    <name type="scientific">Albugo laibachii Nc14</name>
    <dbReference type="NCBI Taxonomy" id="890382"/>
    <lineage>
        <taxon>Eukaryota</taxon>
        <taxon>Sar</taxon>
        <taxon>Stramenopiles</taxon>
        <taxon>Oomycota</taxon>
        <taxon>Peronosporomycetes</taxon>
        <taxon>Albuginales</taxon>
        <taxon>Albuginaceae</taxon>
        <taxon>Albugo</taxon>
    </lineage>
</organism>
<dbReference type="Gene3D" id="3.30.40.10">
    <property type="entry name" value="Zinc/RING finger domain, C3HC4 (zinc finger)"/>
    <property type="match status" value="1"/>
</dbReference>
<dbReference type="PANTHER" id="PTHR13510:SF44">
    <property type="entry name" value="RABENOSYN-5"/>
    <property type="match status" value="1"/>
</dbReference>